<name>A0A0D8XQQ8_DICVI</name>
<dbReference type="GO" id="GO:0005814">
    <property type="term" value="C:centriole"/>
    <property type="evidence" value="ECO:0007669"/>
    <property type="project" value="TreeGrafter"/>
</dbReference>
<dbReference type="AlphaFoldDB" id="A0A0D8XQQ8"/>
<dbReference type="OrthoDB" id="5824366at2759"/>
<gene>
    <name evidence="2" type="ORF">DICVIV_06933</name>
</gene>
<dbReference type="InterPro" id="IPR039975">
    <property type="entry name" value="IFT52"/>
</dbReference>
<dbReference type="GO" id="GO:0005929">
    <property type="term" value="C:cilium"/>
    <property type="evidence" value="ECO:0007669"/>
    <property type="project" value="TreeGrafter"/>
</dbReference>
<evidence type="ECO:0000313" key="3">
    <source>
        <dbReference type="Proteomes" id="UP000053766"/>
    </source>
</evidence>
<dbReference type="Proteomes" id="UP000053766">
    <property type="component" value="Unassembled WGS sequence"/>
</dbReference>
<dbReference type="Pfam" id="PF23355">
    <property type="entry name" value="IFT52_GIFT"/>
    <property type="match status" value="1"/>
</dbReference>
<dbReference type="GO" id="GO:0042073">
    <property type="term" value="P:intraciliary transport"/>
    <property type="evidence" value="ECO:0007669"/>
    <property type="project" value="TreeGrafter"/>
</dbReference>
<sequence>MTSISFDLNNNEELTFKTLDNIKKVYIVIVIQLFRNTDEITDGLFEGVAAFILPNPRAKLNVSEVEAIGNFITSGGAVLVLLSEGGEQQADTNINFLLEEFGIVGNSDAVIRSIFYKYFDPKEALILNGVLNRSVALAAKKTVTNDQQVNSHSSTCMARLVCNLGPNITPIG</sequence>
<dbReference type="EMBL" id="KN716325">
    <property type="protein sequence ID" value="KJH47003.1"/>
    <property type="molecule type" value="Genomic_DNA"/>
</dbReference>
<dbReference type="GO" id="GO:0030992">
    <property type="term" value="C:intraciliary transport particle B"/>
    <property type="evidence" value="ECO:0007669"/>
    <property type="project" value="TreeGrafter"/>
</dbReference>
<feature type="domain" description="IFT52 GIFT" evidence="1">
    <location>
        <begin position="28"/>
        <end position="154"/>
    </location>
</feature>
<dbReference type="PANTHER" id="PTHR12969">
    <property type="entry name" value="NGD5/OSM-6/IFT52"/>
    <property type="match status" value="1"/>
</dbReference>
<evidence type="ECO:0000259" key="1">
    <source>
        <dbReference type="Pfam" id="PF23355"/>
    </source>
</evidence>
<reference evidence="2 3" key="1">
    <citation type="submission" date="2013-11" db="EMBL/GenBank/DDBJ databases">
        <title>Draft genome of the bovine lungworm Dictyocaulus viviparus.</title>
        <authorList>
            <person name="Mitreva M."/>
        </authorList>
    </citation>
    <scope>NUCLEOTIDE SEQUENCE [LARGE SCALE GENOMIC DNA]</scope>
    <source>
        <strain evidence="2 3">HannoverDv2000</strain>
    </source>
</reference>
<protein>
    <recommendedName>
        <fullName evidence="1">IFT52 GIFT domain-containing protein</fullName>
    </recommendedName>
</protein>
<evidence type="ECO:0000313" key="2">
    <source>
        <dbReference type="EMBL" id="KJH47003.1"/>
    </source>
</evidence>
<accession>A0A0D8XQQ8</accession>
<organism evidence="2 3">
    <name type="scientific">Dictyocaulus viviparus</name>
    <name type="common">Bovine lungworm</name>
    <dbReference type="NCBI Taxonomy" id="29172"/>
    <lineage>
        <taxon>Eukaryota</taxon>
        <taxon>Metazoa</taxon>
        <taxon>Ecdysozoa</taxon>
        <taxon>Nematoda</taxon>
        <taxon>Chromadorea</taxon>
        <taxon>Rhabditida</taxon>
        <taxon>Rhabditina</taxon>
        <taxon>Rhabditomorpha</taxon>
        <taxon>Strongyloidea</taxon>
        <taxon>Metastrongylidae</taxon>
        <taxon>Dictyocaulus</taxon>
    </lineage>
</organism>
<dbReference type="InterPro" id="IPR055458">
    <property type="entry name" value="IFT52_GIFT"/>
</dbReference>
<proteinExistence type="predicted"/>
<reference evidence="3" key="2">
    <citation type="journal article" date="2016" name="Sci. Rep.">
        <title>Dictyocaulus viviparus genome, variome and transcriptome elucidate lungworm biology and support future intervention.</title>
        <authorList>
            <person name="McNulty S.N."/>
            <person name="Strube C."/>
            <person name="Rosa B.A."/>
            <person name="Martin J.C."/>
            <person name="Tyagi R."/>
            <person name="Choi Y.J."/>
            <person name="Wang Q."/>
            <person name="Hallsworth Pepin K."/>
            <person name="Zhang X."/>
            <person name="Ozersky P."/>
            <person name="Wilson R.K."/>
            <person name="Sternberg P.W."/>
            <person name="Gasser R.B."/>
            <person name="Mitreva M."/>
        </authorList>
    </citation>
    <scope>NUCLEOTIDE SEQUENCE [LARGE SCALE GENOMIC DNA]</scope>
    <source>
        <strain evidence="3">HannoverDv2000</strain>
    </source>
</reference>
<dbReference type="GO" id="GO:0060271">
    <property type="term" value="P:cilium assembly"/>
    <property type="evidence" value="ECO:0007669"/>
    <property type="project" value="TreeGrafter"/>
</dbReference>
<dbReference type="STRING" id="29172.A0A0D8XQQ8"/>
<keyword evidence="3" id="KW-1185">Reference proteome</keyword>
<dbReference type="PANTHER" id="PTHR12969:SF7">
    <property type="entry name" value="INTRAFLAGELLAR TRANSPORT PROTEIN 52 HOMOLOG"/>
    <property type="match status" value="1"/>
</dbReference>